<dbReference type="Gene3D" id="3.40.190.10">
    <property type="entry name" value="Periplasmic binding protein-like II"/>
    <property type="match status" value="2"/>
</dbReference>
<sequence>MVLKQVPLLKFLLPLLWLIPVSLHSAPLVIASSEGPPHTINDIHHGIDLDIVEAVLNRLGYEVEYQFMGLKRAEREVVTGRVDVMAPIFMKSDMPGSYISLPIVQYQPMVFSLKSSNVMPKTILDMQGHSVVTFQGAPGYFGADFVKLSKESRYMELTDMATIPELLVKGRYDYAVLDKYIFYYFYRLNDKTRDVSLFTEHRLINSVPASAAFHDVELRNQFNRELPRFMESEQYKQIFERYLGASLLSSEPVNHFKVEELPL</sequence>
<reference evidence="4 5" key="1">
    <citation type="submission" date="2016-07" db="EMBL/GenBank/DDBJ databases">
        <title>Whole-genome of two Shewanella species isolated from a digestive organ of sea cucumber Apostichopus japonicus Selenka 1867.</title>
        <authorList>
            <person name="Hong H.-H."/>
            <person name="Choi H."/>
            <person name="Cheon S."/>
            <person name="Oh J.-S."/>
            <person name="Lee H.-G."/>
            <person name="Park C."/>
        </authorList>
    </citation>
    <scope>NUCLEOTIDE SEQUENCE [LARGE SCALE GENOMIC DNA]</scope>
    <source>
        <strain evidence="4 5">CSB03KR</strain>
    </source>
</reference>
<dbReference type="STRING" id="23.BEL05_00935"/>
<proteinExistence type="inferred from homology"/>
<dbReference type="PANTHER" id="PTHR35936:SF25">
    <property type="entry name" value="ABC TRANSPORTER SUBSTRATE-BINDING PROTEIN"/>
    <property type="match status" value="1"/>
</dbReference>
<gene>
    <name evidence="4" type="ORF">BEL05_00935</name>
</gene>
<dbReference type="Proteomes" id="UP000095230">
    <property type="component" value="Unassembled WGS sequence"/>
</dbReference>
<dbReference type="InterPro" id="IPR001638">
    <property type="entry name" value="Solute-binding_3/MltF_N"/>
</dbReference>
<name>A0A1E5IUL6_SHECO</name>
<dbReference type="Pfam" id="PF00497">
    <property type="entry name" value="SBP_bac_3"/>
    <property type="match status" value="1"/>
</dbReference>
<protein>
    <submittedName>
        <fullName evidence="4">Amino acid ABC transporter substrate-binding protein</fullName>
    </submittedName>
</protein>
<evidence type="ECO:0000256" key="2">
    <source>
        <dbReference type="ARBA" id="ARBA00022729"/>
    </source>
</evidence>
<feature type="domain" description="Solute-binding protein family 3/N-terminal" evidence="3">
    <location>
        <begin position="36"/>
        <end position="244"/>
    </location>
</feature>
<dbReference type="PANTHER" id="PTHR35936">
    <property type="entry name" value="MEMBRANE-BOUND LYTIC MUREIN TRANSGLYCOSYLASE F"/>
    <property type="match status" value="1"/>
</dbReference>
<keyword evidence="2" id="KW-0732">Signal</keyword>
<organism evidence="4 5">
    <name type="scientific">Shewanella colwelliana</name>
    <name type="common">Alteromonas colwelliana</name>
    <dbReference type="NCBI Taxonomy" id="23"/>
    <lineage>
        <taxon>Bacteria</taxon>
        <taxon>Pseudomonadati</taxon>
        <taxon>Pseudomonadota</taxon>
        <taxon>Gammaproteobacteria</taxon>
        <taxon>Alteromonadales</taxon>
        <taxon>Shewanellaceae</taxon>
        <taxon>Shewanella</taxon>
    </lineage>
</organism>
<dbReference type="AlphaFoldDB" id="A0A1E5IUL6"/>
<dbReference type="SUPFAM" id="SSF53850">
    <property type="entry name" value="Periplasmic binding protein-like II"/>
    <property type="match status" value="1"/>
</dbReference>
<dbReference type="EMBL" id="MCBT01000024">
    <property type="protein sequence ID" value="OEG74196.1"/>
    <property type="molecule type" value="Genomic_DNA"/>
</dbReference>
<evidence type="ECO:0000256" key="1">
    <source>
        <dbReference type="ARBA" id="ARBA00010333"/>
    </source>
</evidence>
<accession>A0A1E5IUL6</accession>
<evidence type="ECO:0000259" key="3">
    <source>
        <dbReference type="Pfam" id="PF00497"/>
    </source>
</evidence>
<comment type="similarity">
    <text evidence="1">Belongs to the bacterial solute-binding protein 3 family.</text>
</comment>
<evidence type="ECO:0000313" key="4">
    <source>
        <dbReference type="EMBL" id="OEG74196.1"/>
    </source>
</evidence>
<comment type="caution">
    <text evidence="4">The sequence shown here is derived from an EMBL/GenBank/DDBJ whole genome shotgun (WGS) entry which is preliminary data.</text>
</comment>
<evidence type="ECO:0000313" key="5">
    <source>
        <dbReference type="Proteomes" id="UP000095230"/>
    </source>
</evidence>